<dbReference type="InterPro" id="IPR029058">
    <property type="entry name" value="AB_hydrolase_fold"/>
</dbReference>
<dbReference type="Gene3D" id="3.40.50.1820">
    <property type="entry name" value="alpha/beta hydrolase"/>
    <property type="match status" value="1"/>
</dbReference>
<dbReference type="AlphaFoldDB" id="A0A8H8RG72"/>
<dbReference type="OrthoDB" id="408373at2759"/>
<sequence>NAGRTVLAILHSYGGQVGSNALVGLSLSSRAALGLPGGIWQLVYLAGFAVPEGVSMMDTVKEFGHMELVPLAFNFAEDDTCVSNDPKTLLVGPSAVDEEEVTRYLETLVRWNGKAMYLPITHAAWREIPVAYIHCTADMTVPFDYQKSFVEGMEKNGRPVRTFELATGHCPNLTATEGVVEAVNSIVKD</sequence>
<feature type="domain" description="AB hydrolase-1" evidence="1">
    <location>
        <begin position="4"/>
        <end position="182"/>
    </location>
</feature>
<evidence type="ECO:0000313" key="2">
    <source>
        <dbReference type="EMBL" id="TVY34264.1"/>
    </source>
</evidence>
<feature type="non-terminal residue" evidence="2">
    <location>
        <position position="1"/>
    </location>
</feature>
<dbReference type="InterPro" id="IPR052897">
    <property type="entry name" value="Sec-Metab_Biosynth_Hydrolase"/>
</dbReference>
<evidence type="ECO:0000313" key="3">
    <source>
        <dbReference type="Proteomes" id="UP000462212"/>
    </source>
</evidence>
<name>A0A8H8RG72_9HELO</name>
<comment type="caution">
    <text evidence="2">The sequence shown here is derived from an EMBL/GenBank/DDBJ whole genome shotgun (WGS) entry which is preliminary data.</text>
</comment>
<gene>
    <name evidence="2" type="ORF">LSUB1_G007843</name>
</gene>
<dbReference type="InterPro" id="IPR000073">
    <property type="entry name" value="AB_hydrolase_1"/>
</dbReference>
<accession>A0A8H8RG72</accession>
<organism evidence="2 3">
    <name type="scientific">Lachnellula subtilissima</name>
    <dbReference type="NCBI Taxonomy" id="602034"/>
    <lineage>
        <taxon>Eukaryota</taxon>
        <taxon>Fungi</taxon>
        <taxon>Dikarya</taxon>
        <taxon>Ascomycota</taxon>
        <taxon>Pezizomycotina</taxon>
        <taxon>Leotiomycetes</taxon>
        <taxon>Helotiales</taxon>
        <taxon>Lachnaceae</taxon>
        <taxon>Lachnellula</taxon>
    </lineage>
</organism>
<dbReference type="SUPFAM" id="SSF53474">
    <property type="entry name" value="alpha/beta-Hydrolases"/>
    <property type="match status" value="1"/>
</dbReference>
<proteinExistence type="predicted"/>
<protein>
    <recommendedName>
        <fullName evidence="1">AB hydrolase-1 domain-containing protein</fullName>
    </recommendedName>
</protein>
<reference evidence="2 3" key="1">
    <citation type="submission" date="2018-05" db="EMBL/GenBank/DDBJ databases">
        <title>Genome sequencing and assembly of the regulated plant pathogen Lachnellula willkommii and related sister species for the development of diagnostic species identification markers.</title>
        <authorList>
            <person name="Giroux E."/>
            <person name="Bilodeau G."/>
        </authorList>
    </citation>
    <scope>NUCLEOTIDE SEQUENCE [LARGE SCALE GENOMIC DNA]</scope>
    <source>
        <strain evidence="2 3">CBS 197.66</strain>
    </source>
</reference>
<dbReference type="Proteomes" id="UP000462212">
    <property type="component" value="Unassembled WGS sequence"/>
</dbReference>
<keyword evidence="3" id="KW-1185">Reference proteome</keyword>
<dbReference type="EMBL" id="QGMJ01000670">
    <property type="protein sequence ID" value="TVY34264.1"/>
    <property type="molecule type" value="Genomic_DNA"/>
</dbReference>
<dbReference type="PANTHER" id="PTHR37017:SF10">
    <property type="entry name" value="AB HYDROLASE-1 DOMAIN-CONTAINING PROTEIN"/>
    <property type="match status" value="1"/>
</dbReference>
<evidence type="ECO:0000259" key="1">
    <source>
        <dbReference type="Pfam" id="PF12697"/>
    </source>
</evidence>
<dbReference type="Pfam" id="PF12697">
    <property type="entry name" value="Abhydrolase_6"/>
    <property type="match status" value="1"/>
</dbReference>
<dbReference type="PANTHER" id="PTHR37017">
    <property type="entry name" value="AB HYDROLASE-1 DOMAIN-CONTAINING PROTEIN-RELATED"/>
    <property type="match status" value="1"/>
</dbReference>